<feature type="binding site" evidence="5">
    <location>
        <begin position="140"/>
        <end position="141"/>
    </location>
    <ligand>
        <name>ATP</name>
        <dbReference type="ChEBI" id="CHEBI:30616"/>
    </ligand>
</feature>
<evidence type="ECO:0000256" key="5">
    <source>
        <dbReference type="PIRSR" id="PIRSR002583-1"/>
    </source>
</evidence>
<organism evidence="8 9">
    <name type="scientific">Cyanidium caldarium</name>
    <name type="common">Red alga</name>
    <dbReference type="NCBI Taxonomy" id="2771"/>
    <lineage>
        <taxon>Eukaryota</taxon>
        <taxon>Rhodophyta</taxon>
        <taxon>Bangiophyceae</taxon>
        <taxon>Cyanidiales</taxon>
        <taxon>Cyanidiaceae</taxon>
        <taxon>Cyanidium</taxon>
    </lineage>
</organism>
<dbReference type="InterPro" id="IPR020575">
    <property type="entry name" value="Hsp90_N"/>
</dbReference>
<comment type="caution">
    <text evidence="8">The sequence shown here is derived from an EMBL/GenBank/DDBJ whole genome shotgun (WGS) entry which is preliminary data.</text>
</comment>
<dbReference type="SUPFAM" id="SSF54211">
    <property type="entry name" value="Ribosomal protein S5 domain 2-like"/>
    <property type="match status" value="1"/>
</dbReference>
<feature type="binding site" evidence="5">
    <location>
        <position position="81"/>
    </location>
    <ligand>
        <name>ATP</name>
        <dbReference type="ChEBI" id="CHEBI:30616"/>
    </ligand>
</feature>
<dbReference type="SUPFAM" id="SSF110942">
    <property type="entry name" value="HSP90 C-terminal domain"/>
    <property type="match status" value="1"/>
</dbReference>
<name>A0AAV9IW95_CYACA</name>
<dbReference type="GO" id="GO:0051082">
    <property type="term" value="F:unfolded protein binding"/>
    <property type="evidence" value="ECO:0007669"/>
    <property type="project" value="InterPro"/>
</dbReference>
<keyword evidence="7" id="KW-0732">Signal</keyword>
<dbReference type="Pfam" id="PF00183">
    <property type="entry name" value="HSP90"/>
    <property type="match status" value="1"/>
</dbReference>
<feature type="chain" id="PRO_5043474291" description="Heat shock protein 90" evidence="7">
    <location>
        <begin position="21"/>
        <end position="815"/>
    </location>
</feature>
<dbReference type="PIRSF" id="PIRSF002583">
    <property type="entry name" value="Hsp90"/>
    <property type="match status" value="1"/>
</dbReference>
<feature type="binding site" evidence="5">
    <location>
        <position position="125"/>
    </location>
    <ligand>
        <name>ATP</name>
        <dbReference type="ChEBI" id="CHEBI:30616"/>
    </ligand>
</feature>
<keyword evidence="4" id="KW-0143">Chaperone</keyword>
<dbReference type="PRINTS" id="PR00775">
    <property type="entry name" value="HEATSHOCK90"/>
</dbReference>
<feature type="signal peptide" evidence="7">
    <location>
        <begin position="1"/>
        <end position="20"/>
    </location>
</feature>
<feature type="compositionally biased region" description="Basic and acidic residues" evidence="6">
    <location>
        <begin position="750"/>
        <end position="770"/>
    </location>
</feature>
<evidence type="ECO:0000256" key="1">
    <source>
        <dbReference type="ARBA" id="ARBA00008239"/>
    </source>
</evidence>
<dbReference type="InterPro" id="IPR001404">
    <property type="entry name" value="Hsp90_fam"/>
</dbReference>
<evidence type="ECO:0000256" key="2">
    <source>
        <dbReference type="ARBA" id="ARBA00022741"/>
    </source>
</evidence>
<keyword evidence="2 5" id="KW-0547">Nucleotide-binding</keyword>
<dbReference type="GO" id="GO:0016887">
    <property type="term" value="F:ATP hydrolysis activity"/>
    <property type="evidence" value="ECO:0007669"/>
    <property type="project" value="InterPro"/>
</dbReference>
<dbReference type="PANTHER" id="PTHR11528">
    <property type="entry name" value="HEAT SHOCK PROTEIN 90 FAMILY MEMBER"/>
    <property type="match status" value="1"/>
</dbReference>
<dbReference type="GO" id="GO:0005524">
    <property type="term" value="F:ATP binding"/>
    <property type="evidence" value="ECO:0007669"/>
    <property type="project" value="UniProtKB-KW"/>
</dbReference>
<dbReference type="InterPro" id="IPR037196">
    <property type="entry name" value="HSP90_C"/>
</dbReference>
<feature type="binding site" evidence="5">
    <location>
        <position position="120"/>
    </location>
    <ligand>
        <name>ATP</name>
        <dbReference type="ChEBI" id="CHEBI:30616"/>
    </ligand>
</feature>
<feature type="binding site" evidence="5">
    <location>
        <position position="218"/>
    </location>
    <ligand>
        <name>ATP</name>
        <dbReference type="ChEBI" id="CHEBI:30616"/>
    </ligand>
</feature>
<dbReference type="SUPFAM" id="SSF55874">
    <property type="entry name" value="ATPase domain of HSP90 chaperone/DNA topoisomerase II/histidine kinase"/>
    <property type="match status" value="1"/>
</dbReference>
<feature type="binding site" evidence="5">
    <location>
        <position position="77"/>
    </location>
    <ligand>
        <name>ATP</name>
        <dbReference type="ChEBI" id="CHEBI:30616"/>
    </ligand>
</feature>
<dbReference type="Gene3D" id="1.20.120.790">
    <property type="entry name" value="Heat shock protein 90, C-terminal domain"/>
    <property type="match status" value="1"/>
</dbReference>
<keyword evidence="9" id="KW-1185">Reference proteome</keyword>
<dbReference type="PROSITE" id="PS00298">
    <property type="entry name" value="HSP90"/>
    <property type="match status" value="1"/>
</dbReference>
<dbReference type="GO" id="GO:0140662">
    <property type="term" value="F:ATP-dependent protein folding chaperone"/>
    <property type="evidence" value="ECO:0007669"/>
    <property type="project" value="InterPro"/>
</dbReference>
<dbReference type="Proteomes" id="UP001301350">
    <property type="component" value="Unassembled WGS sequence"/>
</dbReference>
<accession>A0AAV9IW95</accession>
<dbReference type="Pfam" id="PF13589">
    <property type="entry name" value="HATPase_c_3"/>
    <property type="match status" value="1"/>
</dbReference>
<dbReference type="CDD" id="cd16927">
    <property type="entry name" value="HATPase_Hsp90-like"/>
    <property type="match status" value="1"/>
</dbReference>
<keyword evidence="3 5" id="KW-0067">ATP-binding</keyword>
<comment type="similarity">
    <text evidence="1">Belongs to the heat shock protein 90 family.</text>
</comment>
<dbReference type="Gene3D" id="3.30.565.10">
    <property type="entry name" value="Histidine kinase-like ATPase, C-terminal domain"/>
    <property type="match status" value="1"/>
</dbReference>
<dbReference type="EMBL" id="JANCYW010000008">
    <property type="protein sequence ID" value="KAK4536404.1"/>
    <property type="molecule type" value="Genomic_DNA"/>
</dbReference>
<reference evidence="8 9" key="1">
    <citation type="submission" date="2022-07" db="EMBL/GenBank/DDBJ databases">
        <title>Genome-wide signatures of adaptation to extreme environments.</title>
        <authorList>
            <person name="Cho C.H."/>
            <person name="Yoon H.S."/>
        </authorList>
    </citation>
    <scope>NUCLEOTIDE SEQUENCE [LARGE SCALE GENOMIC DNA]</scope>
    <source>
        <strain evidence="8 9">DBV 063 E5</strain>
    </source>
</reference>
<feature type="binding site" evidence="5">
    <location>
        <position position="427"/>
    </location>
    <ligand>
        <name>ATP</name>
        <dbReference type="ChEBI" id="CHEBI:30616"/>
    </ligand>
</feature>
<dbReference type="HAMAP" id="MF_00505">
    <property type="entry name" value="HSP90"/>
    <property type="match status" value="1"/>
</dbReference>
<gene>
    <name evidence="8" type="ORF">CDCA_CDCA08G2429</name>
</gene>
<proteinExistence type="inferred from homology"/>
<evidence type="ECO:0000256" key="4">
    <source>
        <dbReference type="ARBA" id="ARBA00023186"/>
    </source>
</evidence>
<dbReference type="InterPro" id="IPR036890">
    <property type="entry name" value="HATPase_C_sf"/>
</dbReference>
<evidence type="ECO:0000256" key="7">
    <source>
        <dbReference type="SAM" id="SignalP"/>
    </source>
</evidence>
<sequence length="815" mass="91733">MSRARRAVFLALLLLAAVYSLRTPVIAGTLQDVPPPNQPDGTPTSTEQRFHYKAETQRVMQLIVHSLYSNKDVFLRELVSNANDALEKLRVLRLREGVEAAEPAIRIRPDRHAKTLRICDTGVGMTRDELVNNLGTIAKSGTSQFLKQVRNADNDAATLIGMFGVGFYSAFLVSDRVEVVSRHFAANSSQYRWLGSDLDAFTVSPDEAADLDGGQHGTCVTLHLKHDDVDRYADVEKVEQLVTKYSQFTEFPIYLYKPVTAGAGAAAAKATHADFQQPDGSKVDEATDELLVEDAAASDGGTSPAETRYEYVRVNRAKPLWLREPSTIAAEEYRQFYKDFTGDYGDPAEWTHFRGEGEVEFRALLFVPQYPAFDLFDATAKQGREAVKLYVRRVLVTDRLGEKLLPRWLNFLRGIVDSDDLPMNVSREMLQKHRALALIRRKLQHKAIQMLERLANATDANAYHSFWKSFGKSIKMGVIEEPTHRDKLVKLLRFKTSKSGGNLTSLDEYVSRMKRDQKSIYYISGEREGAIAKSPLLEKLRQRDYEVIFMSDPLDEYMLPHVPRYGNHKLSSASREKLRFGRNDTWEDLPKIKEARARLKPLRQYLEQVLADKLEKVVVSSRLHETPAVVVSGRYGYSANMERILRAQALSNPNAIPHQAPRKILELNPFHPVVKELAKRIDKNPDDDTAKETAILLYESALINSGYALDETSDFASRMTRMMAERLGVDGNVTIVEDLSDLPQVQRTPSLEEEHVERDAEPGDWQRKLVDSQAMKAEPIGKMAADASDADGHGWAHLGKSTDGVDADKSGRDEL</sequence>
<dbReference type="NCBIfam" id="NF003555">
    <property type="entry name" value="PRK05218.1"/>
    <property type="match status" value="1"/>
</dbReference>
<feature type="binding site" evidence="5">
    <location>
        <position position="133"/>
    </location>
    <ligand>
        <name>ATP</name>
        <dbReference type="ChEBI" id="CHEBI:30616"/>
    </ligand>
</feature>
<dbReference type="Gene3D" id="3.30.230.80">
    <property type="match status" value="1"/>
</dbReference>
<protein>
    <recommendedName>
        <fullName evidence="10">Heat shock protein 90</fullName>
    </recommendedName>
</protein>
<feature type="region of interest" description="Disordered" evidence="6">
    <location>
        <begin position="749"/>
        <end position="815"/>
    </location>
</feature>
<dbReference type="AlphaFoldDB" id="A0AAV9IW95"/>
<evidence type="ECO:0000256" key="6">
    <source>
        <dbReference type="SAM" id="MobiDB-lite"/>
    </source>
</evidence>
<evidence type="ECO:0000313" key="8">
    <source>
        <dbReference type="EMBL" id="KAK4536404.1"/>
    </source>
</evidence>
<feature type="binding site" evidence="5">
    <location>
        <position position="139"/>
    </location>
    <ligand>
        <name>ATP</name>
        <dbReference type="ChEBI" id="CHEBI:30616"/>
    </ligand>
</feature>
<evidence type="ECO:0000256" key="3">
    <source>
        <dbReference type="ARBA" id="ARBA00022840"/>
    </source>
</evidence>
<dbReference type="InterPro" id="IPR019805">
    <property type="entry name" value="Heat_shock_protein_90_CS"/>
</dbReference>
<dbReference type="Gene3D" id="3.40.50.11260">
    <property type="match status" value="1"/>
</dbReference>
<evidence type="ECO:0000313" key="9">
    <source>
        <dbReference type="Proteomes" id="UP001301350"/>
    </source>
</evidence>
<feature type="compositionally biased region" description="Basic and acidic residues" evidence="6">
    <location>
        <begin position="806"/>
        <end position="815"/>
    </location>
</feature>
<evidence type="ECO:0008006" key="10">
    <source>
        <dbReference type="Google" id="ProtNLM"/>
    </source>
</evidence>
<dbReference type="InterPro" id="IPR020568">
    <property type="entry name" value="Ribosomal_Su5_D2-typ_SF"/>
</dbReference>